<dbReference type="InterPro" id="IPR000397">
    <property type="entry name" value="Heat_shock_Hsp33"/>
</dbReference>
<dbReference type="SUPFAM" id="SSF64397">
    <property type="entry name" value="Hsp33 domain"/>
    <property type="match status" value="1"/>
</dbReference>
<evidence type="ECO:0000313" key="7">
    <source>
        <dbReference type="EMBL" id="SFA47518.1"/>
    </source>
</evidence>
<dbReference type="RefSeq" id="WP_036739351.1">
    <property type="nucleotide sequence ID" value="NZ_FOJO01000005.1"/>
</dbReference>
<evidence type="ECO:0000256" key="2">
    <source>
        <dbReference type="ARBA" id="ARBA00022833"/>
    </source>
</evidence>
<dbReference type="InterPro" id="IPR016153">
    <property type="entry name" value="Heat_shock_Hsp33_N"/>
</dbReference>
<organism evidence="6 8">
    <name type="scientific">Paracoccus halophilus</name>
    <dbReference type="NCBI Taxonomy" id="376733"/>
    <lineage>
        <taxon>Bacteria</taxon>
        <taxon>Pseudomonadati</taxon>
        <taxon>Pseudomonadota</taxon>
        <taxon>Alphaproteobacteria</taxon>
        <taxon>Rhodobacterales</taxon>
        <taxon>Paracoccaceae</taxon>
        <taxon>Paracoccus</taxon>
    </lineage>
</organism>
<reference evidence="7 9" key="3">
    <citation type="submission" date="2016-10" db="EMBL/GenBank/DDBJ databases">
        <authorList>
            <person name="de Groot N.N."/>
        </authorList>
    </citation>
    <scope>NUCLEOTIDE SEQUENCE [LARGE SCALE GENOMIC DNA]</scope>
    <source>
        <strain evidence="7 9">CGMCC 1.6117</strain>
    </source>
</reference>
<dbReference type="GO" id="GO:0044183">
    <property type="term" value="F:protein folding chaperone"/>
    <property type="evidence" value="ECO:0007669"/>
    <property type="project" value="TreeGrafter"/>
</dbReference>
<reference evidence="6 8" key="2">
    <citation type="submission" date="2014-10" db="EMBL/GenBank/DDBJ databases">
        <title>Paracoccus sanguinis sp. nov., isolated from clinical specimens of New York State patients.</title>
        <authorList>
            <person name="Mingle L.A."/>
            <person name="Cole J.A."/>
            <person name="Lapierre P."/>
            <person name="Musser K.A."/>
        </authorList>
    </citation>
    <scope>NUCLEOTIDE SEQUENCE [LARGE SCALE GENOMIC DNA]</scope>
    <source>
        <strain evidence="6 8">JCM 14014</strain>
    </source>
</reference>
<dbReference type="Proteomes" id="UP000029846">
    <property type="component" value="Unassembled WGS sequence"/>
</dbReference>
<proteinExistence type="predicted"/>
<dbReference type="Pfam" id="PF01430">
    <property type="entry name" value="HSP33"/>
    <property type="match status" value="1"/>
</dbReference>
<evidence type="ECO:0000256" key="3">
    <source>
        <dbReference type="ARBA" id="ARBA00023157"/>
    </source>
</evidence>
<dbReference type="AlphaFoldDB" id="A0A099F4H2"/>
<dbReference type="Gene3D" id="3.55.30.10">
    <property type="entry name" value="Hsp33 domain"/>
    <property type="match status" value="1"/>
</dbReference>
<dbReference type="STRING" id="376733.SAMN04487972_10593"/>
<dbReference type="PANTHER" id="PTHR30111">
    <property type="entry name" value="33 KDA CHAPERONIN"/>
    <property type="match status" value="1"/>
</dbReference>
<evidence type="ECO:0000256" key="1">
    <source>
        <dbReference type="ARBA" id="ARBA00022490"/>
    </source>
</evidence>
<evidence type="ECO:0000256" key="5">
    <source>
        <dbReference type="ARBA" id="ARBA00023284"/>
    </source>
</evidence>
<dbReference type="EMBL" id="FOJO01000005">
    <property type="protein sequence ID" value="SFA47518.1"/>
    <property type="molecule type" value="Genomic_DNA"/>
</dbReference>
<keyword evidence="8" id="KW-1185">Reference proteome</keyword>
<dbReference type="InterPro" id="IPR016154">
    <property type="entry name" value="Heat_shock_Hsp33_C"/>
</dbReference>
<accession>A0A099F4H2</accession>
<gene>
    <name evidence="6" type="ORF">IT41_05305</name>
    <name evidence="7" type="ORF">SAMN04487972_10593</name>
</gene>
<name>A0A099F4H2_9RHOB</name>
<dbReference type="GO" id="GO:0005737">
    <property type="term" value="C:cytoplasm"/>
    <property type="evidence" value="ECO:0007669"/>
    <property type="project" value="InterPro"/>
</dbReference>
<dbReference type="Proteomes" id="UP000182312">
    <property type="component" value="Unassembled WGS sequence"/>
</dbReference>
<dbReference type="PANTHER" id="PTHR30111:SF1">
    <property type="entry name" value="33 KDA CHAPERONIN"/>
    <property type="match status" value="1"/>
</dbReference>
<dbReference type="Gene3D" id="1.10.287.480">
    <property type="entry name" value="helix hairpin bin"/>
    <property type="match status" value="1"/>
</dbReference>
<dbReference type="eggNOG" id="COG1281">
    <property type="taxonomic scope" value="Bacteria"/>
</dbReference>
<dbReference type="CDD" id="cd00498">
    <property type="entry name" value="Hsp33"/>
    <property type="match status" value="1"/>
</dbReference>
<keyword evidence="5" id="KW-0676">Redox-active center</keyword>
<keyword evidence="4" id="KW-0143">Chaperone</keyword>
<dbReference type="EMBL" id="JRKN01000005">
    <property type="protein sequence ID" value="KGJ05630.1"/>
    <property type="molecule type" value="Genomic_DNA"/>
</dbReference>
<protein>
    <submittedName>
        <fullName evidence="6">Molecular chaperone Hsp33</fullName>
    </submittedName>
</protein>
<reference evidence="6 8" key="1">
    <citation type="submission" date="2014-09" db="EMBL/GenBank/DDBJ databases">
        <authorList>
            <person name="McGinnis J.M."/>
            <person name="Wolfgang W.J."/>
        </authorList>
    </citation>
    <scope>NUCLEOTIDE SEQUENCE [LARGE SCALE GENOMIC DNA]</scope>
    <source>
        <strain evidence="6 8">JCM 14014</strain>
    </source>
</reference>
<evidence type="ECO:0000256" key="4">
    <source>
        <dbReference type="ARBA" id="ARBA00023186"/>
    </source>
</evidence>
<evidence type="ECO:0000313" key="6">
    <source>
        <dbReference type="EMBL" id="KGJ05630.1"/>
    </source>
</evidence>
<dbReference type="GO" id="GO:0042026">
    <property type="term" value="P:protein refolding"/>
    <property type="evidence" value="ECO:0007669"/>
    <property type="project" value="TreeGrafter"/>
</dbReference>
<dbReference type="Gene3D" id="3.90.1280.10">
    <property type="entry name" value="HSP33 redox switch-like"/>
    <property type="match status" value="1"/>
</dbReference>
<keyword evidence="2" id="KW-0862">Zinc</keyword>
<dbReference type="OrthoDB" id="9793753at2"/>
<keyword evidence="1" id="KW-0963">Cytoplasm</keyword>
<sequence length="343" mass="37098">MTDTKDISWDDSMLPFQLNRSDTRGRIVRLGPTLEHMLSRHDYPATVSAMLAELVTLTALIGQTVKLRWKLSLQVRGSGAIRTIAADYYAPETEGGPARMRAWASFDAGRLADDGSGFDQLGQGYFAVLIDQGEGTTPYQGMTPLAGGTLASCAQTYFAQSEQLPTRFELTVGRSRMAGDQAEHWRAGGIMVQTLPATTRPDAGGESLQTADILQGAQSEDWNRTTMLLSTVEAIELVDPALPLPNLVFRLFHEEDPVAFGVQPLEFGCSCNAERVRATLSIYSAKDIAHMTTEAGIVTADCQFCGAHYEFDPDSLGFEATVDADGKPLPRKAAGGRDSRAAL</sequence>
<dbReference type="GO" id="GO:0051082">
    <property type="term" value="F:unfolded protein binding"/>
    <property type="evidence" value="ECO:0007669"/>
    <property type="project" value="InterPro"/>
</dbReference>
<keyword evidence="3" id="KW-1015">Disulfide bond</keyword>
<dbReference type="SUPFAM" id="SSF118352">
    <property type="entry name" value="HSP33 redox switch-like"/>
    <property type="match status" value="1"/>
</dbReference>
<dbReference type="InterPro" id="IPR023212">
    <property type="entry name" value="Hsp33_helix_hairpin_bin_dom_sf"/>
</dbReference>
<evidence type="ECO:0000313" key="8">
    <source>
        <dbReference type="Proteomes" id="UP000029846"/>
    </source>
</evidence>
<evidence type="ECO:0000313" key="9">
    <source>
        <dbReference type="Proteomes" id="UP000182312"/>
    </source>
</evidence>
<dbReference type="PIRSF" id="PIRSF005261">
    <property type="entry name" value="Heat_shock_Hsp33"/>
    <property type="match status" value="1"/>
</dbReference>